<comment type="caution">
    <text evidence="6">The sequence shown here is derived from an EMBL/GenBank/DDBJ whole genome shotgun (WGS) entry which is preliminary data.</text>
</comment>
<evidence type="ECO:0000256" key="4">
    <source>
        <dbReference type="ARBA" id="ARBA00023002"/>
    </source>
</evidence>
<comment type="cofactor">
    <cofactor evidence="1">
        <name>FAD</name>
        <dbReference type="ChEBI" id="CHEBI:57692"/>
    </cofactor>
</comment>
<dbReference type="PANTHER" id="PTHR13847">
    <property type="entry name" value="SARCOSINE DEHYDROGENASE-RELATED"/>
    <property type="match status" value="1"/>
</dbReference>
<dbReference type="PANTHER" id="PTHR13847:SF286">
    <property type="entry name" value="D-AMINO ACID DEHYDROGENASE"/>
    <property type="match status" value="1"/>
</dbReference>
<protein>
    <submittedName>
        <fullName evidence="6">D-amino-acid dehydrogenase</fullName>
        <ecNumber evidence="6">1.4.99.-</ecNumber>
    </submittedName>
</protein>
<reference evidence="6 7" key="1">
    <citation type="submission" date="2020-08" db="EMBL/GenBank/DDBJ databases">
        <title>Genomic Encyclopedia of Type Strains, Phase IV (KMG-IV): sequencing the most valuable type-strain genomes for metagenomic binning, comparative biology and taxonomic classification.</title>
        <authorList>
            <person name="Goeker M."/>
        </authorList>
    </citation>
    <scope>NUCLEOTIDE SEQUENCE [LARGE SCALE GENOMIC DNA]</scope>
    <source>
        <strain evidence="6 7">DSM 24696</strain>
    </source>
</reference>
<evidence type="ECO:0000259" key="5">
    <source>
        <dbReference type="Pfam" id="PF01266"/>
    </source>
</evidence>
<dbReference type="SUPFAM" id="SSF54373">
    <property type="entry name" value="FAD-linked reductases, C-terminal domain"/>
    <property type="match status" value="1"/>
</dbReference>
<dbReference type="SUPFAM" id="SSF51905">
    <property type="entry name" value="FAD/NAD(P)-binding domain"/>
    <property type="match status" value="1"/>
</dbReference>
<keyword evidence="7" id="KW-1185">Reference proteome</keyword>
<dbReference type="AlphaFoldDB" id="A0A840QR09"/>
<evidence type="ECO:0000256" key="3">
    <source>
        <dbReference type="ARBA" id="ARBA00022630"/>
    </source>
</evidence>
<dbReference type="InterPro" id="IPR006076">
    <property type="entry name" value="FAD-dep_OxRdtase"/>
</dbReference>
<organism evidence="6 7">
    <name type="scientific">Texcoconibacillus texcoconensis</name>
    <dbReference type="NCBI Taxonomy" id="1095777"/>
    <lineage>
        <taxon>Bacteria</taxon>
        <taxon>Bacillati</taxon>
        <taxon>Bacillota</taxon>
        <taxon>Bacilli</taxon>
        <taxon>Bacillales</taxon>
        <taxon>Bacillaceae</taxon>
        <taxon>Texcoconibacillus</taxon>
    </lineage>
</organism>
<keyword evidence="4 6" id="KW-0560">Oxidoreductase</keyword>
<accession>A0A840QR09</accession>
<dbReference type="EMBL" id="JACHHB010000008">
    <property type="protein sequence ID" value="MBB5173804.1"/>
    <property type="molecule type" value="Genomic_DNA"/>
</dbReference>
<evidence type="ECO:0000256" key="1">
    <source>
        <dbReference type="ARBA" id="ARBA00001974"/>
    </source>
</evidence>
<name>A0A840QR09_9BACI</name>
<dbReference type="GO" id="GO:0016491">
    <property type="term" value="F:oxidoreductase activity"/>
    <property type="evidence" value="ECO:0007669"/>
    <property type="project" value="UniProtKB-KW"/>
</dbReference>
<dbReference type="Gene3D" id="3.30.9.10">
    <property type="entry name" value="D-Amino Acid Oxidase, subunit A, domain 2"/>
    <property type="match status" value="1"/>
</dbReference>
<gene>
    <name evidence="6" type="ORF">HNQ41_001994</name>
</gene>
<proteinExistence type="inferred from homology"/>
<dbReference type="InterPro" id="IPR036188">
    <property type="entry name" value="FAD/NAD-bd_sf"/>
</dbReference>
<dbReference type="RefSeq" id="WP_184664243.1">
    <property type="nucleotide sequence ID" value="NZ_JACHHB010000008.1"/>
</dbReference>
<feature type="domain" description="FAD dependent oxidoreductase" evidence="5">
    <location>
        <begin position="4"/>
        <end position="351"/>
    </location>
</feature>
<dbReference type="Pfam" id="PF01266">
    <property type="entry name" value="DAO"/>
    <property type="match status" value="1"/>
</dbReference>
<dbReference type="Gene3D" id="3.50.50.60">
    <property type="entry name" value="FAD/NAD(P)-binding domain"/>
    <property type="match status" value="1"/>
</dbReference>
<evidence type="ECO:0000313" key="6">
    <source>
        <dbReference type="EMBL" id="MBB5173804.1"/>
    </source>
</evidence>
<dbReference type="EC" id="1.4.99.-" evidence="6"/>
<sequence>MSTYIVIGAGILGATTAYQLAKAGETVTLIDRFDDGQATEAAAGIICPWLSQRRNKAWYRLAKGGAKYYPELIAELEADGETDTGYQKVGAISLHTDEKKLDQMEERAYTRREDAPEIGTITRLSPEETRAQFPALAEEYGAVHVSGGARVKGDALRTSLVRSVQKHGAKVIDGDATLAFEGNRVTGAKVNGETLHADETIVTTGAWAKPLFKPLGVDFKIEPQKAQIVHLNMPDTDTGAWPVVMPPTNKYILTFEAGRVVVGATHEDDLGFDGRITAGGVHEILDKVLAVAPGLADATIEETRVGFRPVAPGFLPVIGRLPEFEGIIAANGLGSSGLTAGPFLGSELARLARGKETTLDLNDYDISGAVEML</sequence>
<dbReference type="Proteomes" id="UP000551878">
    <property type="component" value="Unassembled WGS sequence"/>
</dbReference>
<evidence type="ECO:0000313" key="7">
    <source>
        <dbReference type="Proteomes" id="UP000551878"/>
    </source>
</evidence>
<keyword evidence="3" id="KW-0285">Flavoprotein</keyword>
<dbReference type="GO" id="GO:0005737">
    <property type="term" value="C:cytoplasm"/>
    <property type="evidence" value="ECO:0007669"/>
    <property type="project" value="TreeGrafter"/>
</dbReference>
<evidence type="ECO:0000256" key="2">
    <source>
        <dbReference type="ARBA" id="ARBA00009410"/>
    </source>
</evidence>
<comment type="similarity">
    <text evidence="2">Belongs to the DadA oxidoreductase family.</text>
</comment>